<keyword evidence="5" id="KW-0732">Signal</keyword>
<dbReference type="EMBL" id="VSSQ01000019">
    <property type="protein sequence ID" value="MPL62964.1"/>
    <property type="molecule type" value="Genomic_DNA"/>
</dbReference>
<dbReference type="Gene3D" id="3.90.70.10">
    <property type="entry name" value="Cysteine proteinases"/>
    <property type="match status" value="1"/>
</dbReference>
<dbReference type="AlphaFoldDB" id="A0A644T825"/>
<name>A0A644T825_9ZZZZ</name>
<organism evidence="10">
    <name type="scientific">bioreactor metagenome</name>
    <dbReference type="NCBI Taxonomy" id="1076179"/>
    <lineage>
        <taxon>unclassified sequences</taxon>
        <taxon>metagenomes</taxon>
        <taxon>ecological metagenomes</taxon>
    </lineage>
</organism>
<dbReference type="NCBIfam" id="TIGR01376">
    <property type="entry name" value="POMP_repeat"/>
    <property type="match status" value="1"/>
</dbReference>
<dbReference type="NCBIfam" id="TIGR03804">
    <property type="entry name" value="para_beta_helix"/>
    <property type="match status" value="1"/>
</dbReference>
<dbReference type="GO" id="GO:0005576">
    <property type="term" value="C:extracellular region"/>
    <property type="evidence" value="ECO:0007669"/>
    <property type="project" value="UniProtKB-SubCell"/>
</dbReference>
<gene>
    <name evidence="10" type="ORF">SDC9_08584</name>
</gene>
<dbReference type="GO" id="GO:0006508">
    <property type="term" value="P:proteolysis"/>
    <property type="evidence" value="ECO:0007669"/>
    <property type="project" value="InterPro"/>
</dbReference>
<dbReference type="GO" id="GO:0005524">
    <property type="term" value="F:ATP binding"/>
    <property type="evidence" value="ECO:0007669"/>
    <property type="project" value="InterPro"/>
</dbReference>
<dbReference type="PROSITE" id="PS50990">
    <property type="entry name" value="PEPTIDASE_C39"/>
    <property type="match status" value="1"/>
</dbReference>
<evidence type="ECO:0000256" key="4">
    <source>
        <dbReference type="ARBA" id="ARBA00022525"/>
    </source>
</evidence>
<evidence type="ECO:0000256" key="7">
    <source>
        <dbReference type="ARBA" id="ARBA00023237"/>
    </source>
</evidence>
<feature type="domain" description="Peptidase C39" evidence="9">
    <location>
        <begin position="791"/>
        <end position="911"/>
    </location>
</feature>
<evidence type="ECO:0000259" key="9">
    <source>
        <dbReference type="PROSITE" id="PS50990"/>
    </source>
</evidence>
<dbReference type="InterPro" id="IPR006626">
    <property type="entry name" value="PbH1"/>
</dbReference>
<evidence type="ECO:0000256" key="8">
    <source>
        <dbReference type="SAM" id="MobiDB-lite"/>
    </source>
</evidence>
<feature type="compositionally biased region" description="Polar residues" evidence="8">
    <location>
        <begin position="1083"/>
        <end position="1097"/>
    </location>
</feature>
<keyword evidence="6" id="KW-0472">Membrane</keyword>
<evidence type="ECO:0000256" key="5">
    <source>
        <dbReference type="ARBA" id="ARBA00022729"/>
    </source>
</evidence>
<sequence>MIIIILVGGAIISQGSSNFKIINCYFENNTALTYGGAIGLRNYGTGAEIINCTFVNNKADNGGAIYVLATATISGSVFTNNKAADDGGAIYNLGTLKIIDSNFTNNNANNNGGAIYSNKTININNTNFNNNAANNNGGAIYSESTNNNINIYNSLFNYNKGLNGGAIYSQNPLSIFDSNFTNNIASNANAAVIYSTDAILIKDCNFIGNNGRVLVLSGDGTIISGNNFIGNTEHAIRSINIKNAVINDNVFRDNNGIGIFLTGSNIQVNSNNFRNNRLAINITGNNIYISQNNVSSKNEGMFISGSYNQIINNKIFKNGKSGIILKGNYATINGNNISNSKKYGLYLVGKNAKISNNNIQNNLNGIYIKGNNPTITNNYIFKNNGYGIYLESNSTQLINNKISNNKIGLNIKGKKNHIDKNIINSNTKNGLILYGNLNTVKNNIFSRNKIYALVFSGNNNIININNISNSKYGFSFKGKSNKLSSNIFKSNKIGLLIQGDKNSISLNTIRSNNIGINHKSGKSNKIIYNNIVNKKINLQRVKGTLDANYNWWGRNKIDKVKNIKISRYVIATLSVPKASYLKTNTTYSINFILKDDKNRNLKYTIPSISAQSSLKAKLNNKTSTSLISTARISFSKNKLKINIKILNKDKFYFFMSKVDLQLLKHTFYPPADLDLKVISYSAPSMQGFVDTCQVKIKNLGNRNAHNITLKSKFPKFTRAVYSFDGLKWEKFSKSIFIDKIVKHDAKTIYIRGQLKKNYKGKFNTTFIIKTSTPESNYKNNKKILNIKVGGKKHYTHCGALILEIFLFNHGISSNYKKLMKELKNDKKGTSFYNMIDVSKKYGVKLNGVSLNLKKLRNNDIALIKLRKKITHYVLIIHISKNYVKFVDPLLGPVILKKQDFSMLFTGKVLTKRDYGKRISLKTLKITKGTNAFGVIGSATEAGFLLGGPVGAVVAAGVASLGYAFYDTAVNSKPINYNKPYTFNGAILSSYGVQSYYGSNYVPVFVDPRKIENDGLNDYANQARNIAKGGKANLANTARWLPYLTGAGLLSSNSPKIMSKVTLILLMGENSNIHELDNYHRNKYNPSSKNTRQTKNNFKNAPNPIPKKGPKKDPKLDDIIKNLKKMGKRIAPFGNDPVKIGEYSRSARDLIIASLRSGNLGKFITGVSKFSLSTTIIATLIVNSMKDVIKPLQDKIEKNLVNFFKSILNEILKLNKAINGIKIK</sequence>
<dbReference type="InterPro" id="IPR005074">
    <property type="entry name" value="Peptidase_C39"/>
</dbReference>
<dbReference type="PANTHER" id="PTHR11319">
    <property type="entry name" value="G PROTEIN-COUPLED RECEPTOR-RELATED"/>
    <property type="match status" value="1"/>
</dbReference>
<dbReference type="Gene3D" id="2.160.20.10">
    <property type="entry name" value="Single-stranded right-handed beta-helix, Pectin lyase-like"/>
    <property type="match status" value="2"/>
</dbReference>
<reference evidence="10" key="1">
    <citation type="submission" date="2019-08" db="EMBL/GenBank/DDBJ databases">
        <authorList>
            <person name="Kucharzyk K."/>
            <person name="Murdoch R.W."/>
            <person name="Higgins S."/>
            <person name="Loffler F."/>
        </authorList>
    </citation>
    <scope>NUCLEOTIDE SEQUENCE</scope>
</reference>
<feature type="region of interest" description="Disordered" evidence="8">
    <location>
        <begin position="1078"/>
        <end position="1115"/>
    </location>
</feature>
<keyword evidence="4" id="KW-0964">Secreted</keyword>
<evidence type="ECO:0000256" key="6">
    <source>
        <dbReference type="ARBA" id="ARBA00023136"/>
    </source>
</evidence>
<protein>
    <recommendedName>
        <fullName evidence="9">Peptidase C39 domain-containing protein</fullName>
    </recommendedName>
</protein>
<accession>A0A644T825</accession>
<proteinExistence type="predicted"/>
<evidence type="ECO:0000256" key="2">
    <source>
        <dbReference type="ARBA" id="ARBA00004442"/>
    </source>
</evidence>
<dbReference type="Pfam" id="PF03412">
    <property type="entry name" value="Peptidase_C39"/>
    <property type="match status" value="1"/>
</dbReference>
<keyword evidence="7" id="KW-0998">Cell outer membrane</keyword>
<dbReference type="InterPro" id="IPR012334">
    <property type="entry name" value="Pectin_lyas_fold"/>
</dbReference>
<dbReference type="InterPro" id="IPR039448">
    <property type="entry name" value="Beta_helix"/>
</dbReference>
<dbReference type="PANTHER" id="PTHR11319:SF35">
    <property type="entry name" value="OUTER MEMBRANE PROTEIN PMPC-RELATED"/>
    <property type="match status" value="1"/>
</dbReference>
<evidence type="ECO:0000256" key="1">
    <source>
        <dbReference type="ARBA" id="ARBA00004196"/>
    </source>
</evidence>
<dbReference type="InterPro" id="IPR003368">
    <property type="entry name" value="POMP_repeat"/>
</dbReference>
<dbReference type="SUPFAM" id="SSF51126">
    <property type="entry name" value="Pectin lyase-like"/>
    <property type="match status" value="2"/>
</dbReference>
<comment type="caution">
    <text evidence="10">The sequence shown here is derived from an EMBL/GenBank/DDBJ whole genome shotgun (WGS) entry which is preliminary data.</text>
</comment>
<dbReference type="GO" id="GO:0008233">
    <property type="term" value="F:peptidase activity"/>
    <property type="evidence" value="ECO:0007669"/>
    <property type="project" value="InterPro"/>
</dbReference>
<evidence type="ECO:0000256" key="3">
    <source>
        <dbReference type="ARBA" id="ARBA00004613"/>
    </source>
</evidence>
<dbReference type="Pfam" id="PF13229">
    <property type="entry name" value="Beta_helix"/>
    <property type="match status" value="1"/>
</dbReference>
<evidence type="ECO:0000313" key="10">
    <source>
        <dbReference type="EMBL" id="MPL62964.1"/>
    </source>
</evidence>
<dbReference type="Pfam" id="PF02415">
    <property type="entry name" value="Chlam_PMP"/>
    <property type="match status" value="4"/>
</dbReference>
<dbReference type="SMART" id="SM00710">
    <property type="entry name" value="PbH1"/>
    <property type="match status" value="14"/>
</dbReference>
<dbReference type="InterPro" id="IPR022441">
    <property type="entry name" value="Para_beta_helix_rpt-2"/>
</dbReference>
<comment type="subcellular location">
    <subcellularLocation>
        <location evidence="1">Cell envelope</location>
    </subcellularLocation>
    <subcellularLocation>
        <location evidence="2">Cell outer membrane</location>
    </subcellularLocation>
    <subcellularLocation>
        <location evidence="3">Secreted</location>
    </subcellularLocation>
</comment>
<dbReference type="InterPro" id="IPR011050">
    <property type="entry name" value="Pectin_lyase_fold/virulence"/>
</dbReference>
<dbReference type="GO" id="GO:0009279">
    <property type="term" value="C:cell outer membrane"/>
    <property type="evidence" value="ECO:0007669"/>
    <property type="project" value="UniProtKB-SubCell"/>
</dbReference>